<accession>A0ABP5UK47</accession>
<protein>
    <submittedName>
        <fullName evidence="1">Uncharacterized protein</fullName>
    </submittedName>
</protein>
<keyword evidence="2" id="KW-1185">Reference proteome</keyword>
<proteinExistence type="predicted"/>
<organism evidence="1 2">
    <name type="scientific">Gordonia cholesterolivorans</name>
    <dbReference type="NCBI Taxonomy" id="559625"/>
    <lineage>
        <taxon>Bacteria</taxon>
        <taxon>Bacillati</taxon>
        <taxon>Actinomycetota</taxon>
        <taxon>Actinomycetes</taxon>
        <taxon>Mycobacteriales</taxon>
        <taxon>Gordoniaceae</taxon>
        <taxon>Gordonia</taxon>
    </lineage>
</organism>
<sequence>MYSPICAVAHSHSHASALLETVETGERGDGRIAAYQKLNGRLVAQILTATYEAYRHAHTRHRQYLGLSPADSPDVGANAMVLIEQAYDR</sequence>
<gene>
    <name evidence="1" type="ORF">GCM10009855_21140</name>
</gene>
<evidence type="ECO:0000313" key="1">
    <source>
        <dbReference type="EMBL" id="GAA2380902.1"/>
    </source>
</evidence>
<name>A0ABP5UK47_9ACTN</name>
<evidence type="ECO:0000313" key="2">
    <source>
        <dbReference type="Proteomes" id="UP001501170"/>
    </source>
</evidence>
<dbReference type="Proteomes" id="UP001501170">
    <property type="component" value="Unassembled WGS sequence"/>
</dbReference>
<comment type="caution">
    <text evidence="1">The sequence shown here is derived from an EMBL/GenBank/DDBJ whole genome shotgun (WGS) entry which is preliminary data.</text>
</comment>
<dbReference type="EMBL" id="BAAARB010000010">
    <property type="protein sequence ID" value="GAA2380902.1"/>
    <property type="molecule type" value="Genomic_DNA"/>
</dbReference>
<reference evidence="2" key="1">
    <citation type="journal article" date="2019" name="Int. J. Syst. Evol. Microbiol.">
        <title>The Global Catalogue of Microorganisms (GCM) 10K type strain sequencing project: providing services to taxonomists for standard genome sequencing and annotation.</title>
        <authorList>
            <consortium name="The Broad Institute Genomics Platform"/>
            <consortium name="The Broad Institute Genome Sequencing Center for Infectious Disease"/>
            <person name="Wu L."/>
            <person name="Ma J."/>
        </authorList>
    </citation>
    <scope>NUCLEOTIDE SEQUENCE [LARGE SCALE GENOMIC DNA]</scope>
    <source>
        <strain evidence="2">JCM 16227</strain>
    </source>
</reference>